<dbReference type="SUPFAM" id="SSF52317">
    <property type="entry name" value="Class I glutamine amidotransferase-like"/>
    <property type="match status" value="1"/>
</dbReference>
<dbReference type="InterPro" id="IPR006221">
    <property type="entry name" value="TrpG/PapA_dom"/>
</dbReference>
<dbReference type="NCBIfam" id="TIGR00566">
    <property type="entry name" value="trpG_papA"/>
    <property type="match status" value="1"/>
</dbReference>
<dbReference type="Proteomes" id="UP000325286">
    <property type="component" value="Chromosome"/>
</dbReference>
<dbReference type="PROSITE" id="PS51273">
    <property type="entry name" value="GATASE_TYPE_1"/>
    <property type="match status" value="1"/>
</dbReference>
<organism evidence="3 4">
    <name type="scientific">Roseimaritima ulvae</name>
    <dbReference type="NCBI Taxonomy" id="980254"/>
    <lineage>
        <taxon>Bacteria</taxon>
        <taxon>Pseudomonadati</taxon>
        <taxon>Planctomycetota</taxon>
        <taxon>Planctomycetia</taxon>
        <taxon>Pirellulales</taxon>
        <taxon>Pirellulaceae</taxon>
        <taxon>Roseimaritima</taxon>
    </lineage>
</organism>
<dbReference type="PRINTS" id="PR00096">
    <property type="entry name" value="GATASE"/>
</dbReference>
<dbReference type="GO" id="GO:0005829">
    <property type="term" value="C:cytosol"/>
    <property type="evidence" value="ECO:0007669"/>
    <property type="project" value="TreeGrafter"/>
</dbReference>
<dbReference type="GO" id="GO:0046820">
    <property type="term" value="F:4-amino-4-deoxychorismate synthase activity"/>
    <property type="evidence" value="ECO:0007669"/>
    <property type="project" value="UniProtKB-EC"/>
</dbReference>
<sequence>MILLLDNYDSFVHNLARYLRLLGQDTRVVRSDTITVDEVQQLAPTAIVLSPGPRRPEDAGCSLEVVRRLADTIPILGVCLGHQTIGQAFGAEVVECPSRHGQSSRISHTGQSLFAGLPDHFQVGRYHSLCLRPDSIPDCLEVTAITDDGLVMGVQHRRWPVHGVQFHPESVLTQYGLEMLRNFCPAPTSELQAVT</sequence>
<accession>A0A5B9QR93</accession>
<dbReference type="EMBL" id="CP042914">
    <property type="protein sequence ID" value="QEG41627.1"/>
    <property type="molecule type" value="Genomic_DNA"/>
</dbReference>
<evidence type="ECO:0000313" key="3">
    <source>
        <dbReference type="EMBL" id="QEG41627.1"/>
    </source>
</evidence>
<keyword evidence="1" id="KW-0315">Glutamine amidotransferase</keyword>
<dbReference type="InterPro" id="IPR050472">
    <property type="entry name" value="Anth_synth/Amidotransfase"/>
</dbReference>
<evidence type="ECO:0000256" key="1">
    <source>
        <dbReference type="ARBA" id="ARBA00022962"/>
    </source>
</evidence>
<proteinExistence type="predicted"/>
<dbReference type="PANTHER" id="PTHR43418:SF4">
    <property type="entry name" value="MULTIFUNCTIONAL TRYPTOPHAN BIOSYNTHESIS PROTEIN"/>
    <property type="match status" value="1"/>
</dbReference>
<dbReference type="PANTHER" id="PTHR43418">
    <property type="entry name" value="MULTIFUNCTIONAL TRYPTOPHAN BIOSYNTHESIS PROTEIN-RELATED"/>
    <property type="match status" value="1"/>
</dbReference>
<dbReference type="InterPro" id="IPR029062">
    <property type="entry name" value="Class_I_gatase-like"/>
</dbReference>
<reference evidence="3 4" key="1">
    <citation type="submission" date="2019-08" db="EMBL/GenBank/DDBJ databases">
        <title>Deep-cultivation of Planctomycetes and their phenomic and genomic characterization uncovers novel biology.</title>
        <authorList>
            <person name="Wiegand S."/>
            <person name="Jogler M."/>
            <person name="Boedeker C."/>
            <person name="Pinto D."/>
            <person name="Vollmers J."/>
            <person name="Rivas-Marin E."/>
            <person name="Kohn T."/>
            <person name="Peeters S.H."/>
            <person name="Heuer A."/>
            <person name="Rast P."/>
            <person name="Oberbeckmann S."/>
            <person name="Bunk B."/>
            <person name="Jeske O."/>
            <person name="Meyerdierks A."/>
            <person name="Storesund J.E."/>
            <person name="Kallscheuer N."/>
            <person name="Luecker S."/>
            <person name="Lage O.M."/>
            <person name="Pohl T."/>
            <person name="Merkel B.J."/>
            <person name="Hornburger P."/>
            <person name="Mueller R.-W."/>
            <person name="Bruemmer F."/>
            <person name="Labrenz M."/>
            <person name="Spormann A.M."/>
            <person name="Op den Camp H."/>
            <person name="Overmann J."/>
            <person name="Amann R."/>
            <person name="Jetten M.S.M."/>
            <person name="Mascher T."/>
            <person name="Medema M.H."/>
            <person name="Devos D.P."/>
            <person name="Kaster A.-K."/>
            <person name="Ovreas L."/>
            <person name="Rohde M."/>
            <person name="Galperin M.Y."/>
            <person name="Jogler C."/>
        </authorList>
    </citation>
    <scope>NUCLEOTIDE SEQUENCE [LARGE SCALE GENOMIC DNA]</scope>
    <source>
        <strain evidence="3 4">UC8</strain>
    </source>
</reference>
<protein>
    <submittedName>
        <fullName evidence="3">Aminodeoxychorismate/anthranilate synthase component 2</fullName>
        <ecNumber evidence="3">2.6.1.85</ecNumber>
    </submittedName>
</protein>
<dbReference type="GO" id="GO:0000162">
    <property type="term" value="P:L-tryptophan biosynthetic process"/>
    <property type="evidence" value="ECO:0007669"/>
    <property type="project" value="TreeGrafter"/>
</dbReference>
<keyword evidence="3" id="KW-0032">Aminotransferase</keyword>
<dbReference type="GO" id="GO:0004049">
    <property type="term" value="F:anthranilate synthase activity"/>
    <property type="evidence" value="ECO:0007669"/>
    <property type="project" value="TreeGrafter"/>
</dbReference>
<name>A0A5B9QR93_9BACT</name>
<dbReference type="Pfam" id="PF00117">
    <property type="entry name" value="GATase"/>
    <property type="match status" value="1"/>
</dbReference>
<dbReference type="RefSeq" id="WP_068137093.1">
    <property type="nucleotide sequence ID" value="NZ_CP042914.1"/>
</dbReference>
<dbReference type="EC" id="2.6.1.85" evidence="3"/>
<evidence type="ECO:0000313" key="4">
    <source>
        <dbReference type="Proteomes" id="UP000325286"/>
    </source>
</evidence>
<dbReference type="OrthoDB" id="9804328at2"/>
<dbReference type="PRINTS" id="PR00097">
    <property type="entry name" value="ANTSNTHASEII"/>
</dbReference>
<dbReference type="InterPro" id="IPR017926">
    <property type="entry name" value="GATASE"/>
</dbReference>
<gene>
    <name evidence="3" type="primary">pabA_1</name>
    <name evidence="3" type="ORF">UC8_36530</name>
</gene>
<dbReference type="PRINTS" id="PR00099">
    <property type="entry name" value="CPSGATASE"/>
</dbReference>
<dbReference type="KEGG" id="rul:UC8_36530"/>
<keyword evidence="4" id="KW-1185">Reference proteome</keyword>
<dbReference type="Gene3D" id="3.40.50.880">
    <property type="match status" value="1"/>
</dbReference>
<keyword evidence="3" id="KW-0808">Transferase</keyword>
<dbReference type="AlphaFoldDB" id="A0A5B9QR93"/>
<dbReference type="FunFam" id="3.40.50.880:FF:000003">
    <property type="entry name" value="Anthranilate synthase component II"/>
    <property type="match status" value="1"/>
</dbReference>
<evidence type="ECO:0000259" key="2">
    <source>
        <dbReference type="Pfam" id="PF00117"/>
    </source>
</evidence>
<dbReference type="CDD" id="cd01743">
    <property type="entry name" value="GATase1_Anthranilate_Synthase"/>
    <property type="match status" value="1"/>
</dbReference>
<feature type="domain" description="Glutamine amidotransferase" evidence="2">
    <location>
        <begin position="3"/>
        <end position="183"/>
    </location>
</feature>